<gene>
    <name evidence="3" type="ORF">KY290_037507</name>
</gene>
<comment type="caution">
    <text evidence="3">The sequence shown here is derived from an EMBL/GenBank/DDBJ whole genome shotgun (WGS) entry which is preliminary data.</text>
</comment>
<dbReference type="InterPro" id="IPR050466">
    <property type="entry name" value="Carboxylest/Gibb_receptor"/>
</dbReference>
<sequence length="159" mass="17855">MVVDLSCRYLNILASESNTIAISIEYRLAPEHDVPMIYEDCWTALQWIASHVDDDEKSINKDLWLTNYGDFDKLFIVGDSDGGNIVYNMAMRAGIEGGINENVNIYGSILAFPYLLMPIENIEQVVSYKIWKAIAPISEADINSSMINPFARKLLVCLG</sequence>
<name>A0ABQ7TVQ9_SOLTU</name>
<dbReference type="EMBL" id="JAIVGD010000028">
    <property type="protein sequence ID" value="KAH0738802.1"/>
    <property type="molecule type" value="Genomic_DNA"/>
</dbReference>
<feature type="domain" description="Alpha/beta hydrolase fold-3" evidence="2">
    <location>
        <begin position="8"/>
        <end position="124"/>
    </location>
</feature>
<dbReference type="InterPro" id="IPR013094">
    <property type="entry name" value="AB_hydrolase_3"/>
</dbReference>
<protein>
    <recommendedName>
        <fullName evidence="2">Alpha/beta hydrolase fold-3 domain-containing protein</fullName>
    </recommendedName>
</protein>
<keyword evidence="4" id="KW-1185">Reference proteome</keyword>
<dbReference type="PANTHER" id="PTHR23024">
    <property type="entry name" value="ARYLACETAMIDE DEACETYLASE"/>
    <property type="match status" value="1"/>
</dbReference>
<organism evidence="3 4">
    <name type="scientific">Solanum tuberosum</name>
    <name type="common">Potato</name>
    <dbReference type="NCBI Taxonomy" id="4113"/>
    <lineage>
        <taxon>Eukaryota</taxon>
        <taxon>Viridiplantae</taxon>
        <taxon>Streptophyta</taxon>
        <taxon>Embryophyta</taxon>
        <taxon>Tracheophyta</taxon>
        <taxon>Spermatophyta</taxon>
        <taxon>Magnoliopsida</taxon>
        <taxon>eudicotyledons</taxon>
        <taxon>Gunneridae</taxon>
        <taxon>Pentapetalae</taxon>
        <taxon>asterids</taxon>
        <taxon>lamiids</taxon>
        <taxon>Solanales</taxon>
        <taxon>Solanaceae</taxon>
        <taxon>Solanoideae</taxon>
        <taxon>Solaneae</taxon>
        <taxon>Solanum</taxon>
    </lineage>
</organism>
<dbReference type="PANTHER" id="PTHR23024:SF522">
    <property type="entry name" value="2-HYDROXYISOFLAVANONE DEHYDRATASE"/>
    <property type="match status" value="1"/>
</dbReference>
<evidence type="ECO:0000313" key="3">
    <source>
        <dbReference type="EMBL" id="KAH0738802.1"/>
    </source>
</evidence>
<dbReference type="SUPFAM" id="SSF53474">
    <property type="entry name" value="alpha/beta-Hydrolases"/>
    <property type="match status" value="1"/>
</dbReference>
<proteinExistence type="inferred from homology"/>
<dbReference type="Gene3D" id="3.40.50.1820">
    <property type="entry name" value="alpha/beta hydrolase"/>
    <property type="match status" value="1"/>
</dbReference>
<comment type="similarity">
    <text evidence="1">Belongs to the 'GDXG' lipolytic enzyme family.</text>
</comment>
<accession>A0ABQ7TVQ9</accession>
<dbReference type="Pfam" id="PF07859">
    <property type="entry name" value="Abhydrolase_3"/>
    <property type="match status" value="1"/>
</dbReference>
<dbReference type="Proteomes" id="UP000826656">
    <property type="component" value="Unassembled WGS sequence"/>
</dbReference>
<reference evidence="3 4" key="1">
    <citation type="journal article" date="2021" name="bioRxiv">
        <title>Chromosome-scale and haplotype-resolved genome assembly of a tetraploid potato cultivar.</title>
        <authorList>
            <person name="Sun H."/>
            <person name="Jiao W.-B."/>
            <person name="Krause K."/>
            <person name="Campoy J.A."/>
            <person name="Goel M."/>
            <person name="Folz-Donahue K."/>
            <person name="Kukat C."/>
            <person name="Huettel B."/>
            <person name="Schneeberger K."/>
        </authorList>
    </citation>
    <scope>NUCLEOTIDE SEQUENCE [LARGE SCALE GENOMIC DNA]</scope>
    <source>
        <strain evidence="3">SolTubOtavaFocal</strain>
        <tissue evidence="3">Leaves</tissue>
    </source>
</reference>
<dbReference type="InterPro" id="IPR029058">
    <property type="entry name" value="AB_hydrolase_fold"/>
</dbReference>
<evidence type="ECO:0000313" key="4">
    <source>
        <dbReference type="Proteomes" id="UP000826656"/>
    </source>
</evidence>
<evidence type="ECO:0000259" key="2">
    <source>
        <dbReference type="Pfam" id="PF07859"/>
    </source>
</evidence>
<evidence type="ECO:0000256" key="1">
    <source>
        <dbReference type="ARBA" id="ARBA00010515"/>
    </source>
</evidence>